<dbReference type="InterPro" id="IPR011006">
    <property type="entry name" value="CheY-like_superfamily"/>
</dbReference>
<dbReference type="PANTHER" id="PTHR44688:SF16">
    <property type="entry name" value="DNA-BINDING TRANSCRIPTIONAL ACTIVATOR DEVR_DOSR"/>
    <property type="match status" value="1"/>
</dbReference>
<feature type="domain" description="Response regulatory" evidence="6">
    <location>
        <begin position="1"/>
        <end position="112"/>
    </location>
</feature>
<proteinExistence type="predicted"/>
<gene>
    <name evidence="7" type="ORF">ACFOOT_01690</name>
</gene>
<dbReference type="SUPFAM" id="SSF52172">
    <property type="entry name" value="CheY-like"/>
    <property type="match status" value="1"/>
</dbReference>
<comment type="caution">
    <text evidence="7">The sequence shown here is derived from an EMBL/GenBank/DDBJ whole genome shotgun (WGS) entry which is preliminary data.</text>
</comment>
<dbReference type="Gene3D" id="1.10.10.10">
    <property type="entry name" value="Winged helix-like DNA-binding domain superfamily/Winged helix DNA-binding domain"/>
    <property type="match status" value="1"/>
</dbReference>
<dbReference type="SMART" id="SM00421">
    <property type="entry name" value="HTH_LUXR"/>
    <property type="match status" value="1"/>
</dbReference>
<dbReference type="SMART" id="SM00448">
    <property type="entry name" value="REC"/>
    <property type="match status" value="1"/>
</dbReference>
<organism evidence="7 8">
    <name type="scientific">Novosphingobium pokkalii</name>
    <dbReference type="NCBI Taxonomy" id="1770194"/>
    <lineage>
        <taxon>Bacteria</taxon>
        <taxon>Pseudomonadati</taxon>
        <taxon>Pseudomonadota</taxon>
        <taxon>Alphaproteobacteria</taxon>
        <taxon>Sphingomonadales</taxon>
        <taxon>Sphingomonadaceae</taxon>
        <taxon>Novosphingobium</taxon>
    </lineage>
</organism>
<dbReference type="PRINTS" id="PR00038">
    <property type="entry name" value="HTHLUXR"/>
</dbReference>
<dbReference type="Pfam" id="PF00072">
    <property type="entry name" value="Response_reg"/>
    <property type="match status" value="1"/>
</dbReference>
<protein>
    <submittedName>
        <fullName evidence="7">Response regulator transcription factor</fullName>
    </submittedName>
</protein>
<name>A0ABV7V099_9SPHN</name>
<evidence type="ECO:0000256" key="4">
    <source>
        <dbReference type="PROSITE-ProRule" id="PRU00169"/>
    </source>
</evidence>
<feature type="modified residue" description="4-aspartylphosphate" evidence="4">
    <location>
        <position position="48"/>
    </location>
</feature>
<dbReference type="PROSITE" id="PS50043">
    <property type="entry name" value="HTH_LUXR_2"/>
    <property type="match status" value="1"/>
</dbReference>
<evidence type="ECO:0000313" key="7">
    <source>
        <dbReference type="EMBL" id="MFC3670126.1"/>
    </source>
</evidence>
<keyword evidence="1" id="KW-0805">Transcription regulation</keyword>
<evidence type="ECO:0000256" key="3">
    <source>
        <dbReference type="ARBA" id="ARBA00023163"/>
    </source>
</evidence>
<evidence type="ECO:0000259" key="6">
    <source>
        <dbReference type="PROSITE" id="PS50110"/>
    </source>
</evidence>
<dbReference type="CDD" id="cd06170">
    <property type="entry name" value="LuxR_C_like"/>
    <property type="match status" value="1"/>
</dbReference>
<dbReference type="Proteomes" id="UP001595683">
    <property type="component" value="Unassembled WGS sequence"/>
</dbReference>
<dbReference type="InterPro" id="IPR000792">
    <property type="entry name" value="Tscrpt_reg_LuxR_C"/>
</dbReference>
<evidence type="ECO:0000256" key="1">
    <source>
        <dbReference type="ARBA" id="ARBA00023015"/>
    </source>
</evidence>
<accession>A0ABV7V099</accession>
<dbReference type="InterPro" id="IPR016032">
    <property type="entry name" value="Sig_transdc_resp-reg_C-effctor"/>
</dbReference>
<dbReference type="SUPFAM" id="SSF46894">
    <property type="entry name" value="C-terminal effector domain of the bipartite response regulators"/>
    <property type="match status" value="1"/>
</dbReference>
<sequence>MLVVDDDDLMRDEIVGLLGEVGYAVLGFAGADQLFAAMPEPTGVLILDLRLKGPSGLLLQQKLQHRADIQLIFISGHADVEDAVAAMKAGAFEFLVKPFRPQALIDAVGGAFERLGRASVERREIDAVQAAFDSLTDTEREIAILVAGGLRNKQVAYISGKAENTVKVHRARVLQKMGVTSVIELSRQLQRLGIAIEAGA</sequence>
<dbReference type="PANTHER" id="PTHR44688">
    <property type="entry name" value="DNA-BINDING TRANSCRIPTIONAL ACTIVATOR DEVR_DOSR"/>
    <property type="match status" value="1"/>
</dbReference>
<keyword evidence="2" id="KW-0238">DNA-binding</keyword>
<keyword evidence="3" id="KW-0804">Transcription</keyword>
<evidence type="ECO:0000313" key="8">
    <source>
        <dbReference type="Proteomes" id="UP001595683"/>
    </source>
</evidence>
<dbReference type="InterPro" id="IPR036388">
    <property type="entry name" value="WH-like_DNA-bd_sf"/>
</dbReference>
<evidence type="ECO:0000259" key="5">
    <source>
        <dbReference type="PROSITE" id="PS50043"/>
    </source>
</evidence>
<dbReference type="InterPro" id="IPR001789">
    <property type="entry name" value="Sig_transdc_resp-reg_receiver"/>
</dbReference>
<dbReference type="EMBL" id="JBHRYE010000003">
    <property type="protein sequence ID" value="MFC3670126.1"/>
    <property type="molecule type" value="Genomic_DNA"/>
</dbReference>
<dbReference type="Gene3D" id="3.40.50.2300">
    <property type="match status" value="1"/>
</dbReference>
<dbReference type="Pfam" id="PF00196">
    <property type="entry name" value="GerE"/>
    <property type="match status" value="1"/>
</dbReference>
<keyword evidence="4" id="KW-0597">Phosphoprotein</keyword>
<feature type="domain" description="HTH luxR-type" evidence="5">
    <location>
        <begin position="128"/>
        <end position="193"/>
    </location>
</feature>
<keyword evidence="8" id="KW-1185">Reference proteome</keyword>
<reference evidence="8" key="1">
    <citation type="journal article" date="2019" name="Int. J. Syst. Evol. Microbiol.">
        <title>The Global Catalogue of Microorganisms (GCM) 10K type strain sequencing project: providing services to taxonomists for standard genome sequencing and annotation.</title>
        <authorList>
            <consortium name="The Broad Institute Genomics Platform"/>
            <consortium name="The Broad Institute Genome Sequencing Center for Infectious Disease"/>
            <person name="Wu L."/>
            <person name="Ma J."/>
        </authorList>
    </citation>
    <scope>NUCLEOTIDE SEQUENCE [LARGE SCALE GENOMIC DNA]</scope>
    <source>
        <strain evidence="8">KCTC 42224</strain>
    </source>
</reference>
<dbReference type="PROSITE" id="PS50110">
    <property type="entry name" value="RESPONSE_REGULATORY"/>
    <property type="match status" value="1"/>
</dbReference>
<evidence type="ECO:0000256" key="2">
    <source>
        <dbReference type="ARBA" id="ARBA00023125"/>
    </source>
</evidence>